<dbReference type="InterPro" id="IPR041698">
    <property type="entry name" value="Methyltransf_25"/>
</dbReference>
<feature type="domain" description="Methyltransferase" evidence="2">
    <location>
        <begin position="91"/>
        <end position="185"/>
    </location>
</feature>
<dbReference type="GO" id="GO:0008168">
    <property type="term" value="F:methyltransferase activity"/>
    <property type="evidence" value="ECO:0007669"/>
    <property type="project" value="UniProtKB-KW"/>
</dbReference>
<dbReference type="Gene3D" id="3.40.50.150">
    <property type="entry name" value="Vaccinia Virus protein VP39"/>
    <property type="match status" value="1"/>
</dbReference>
<dbReference type="GO" id="GO:0032259">
    <property type="term" value="P:methylation"/>
    <property type="evidence" value="ECO:0007669"/>
    <property type="project" value="UniProtKB-KW"/>
</dbReference>
<name>A0A368KIJ4_9BACT</name>
<dbReference type="Pfam" id="PF13649">
    <property type="entry name" value="Methyltransf_25"/>
    <property type="match status" value="1"/>
</dbReference>
<organism evidence="3 4">
    <name type="scientific">Bremerella cremea</name>
    <dbReference type="NCBI Taxonomy" id="1031537"/>
    <lineage>
        <taxon>Bacteria</taxon>
        <taxon>Pseudomonadati</taxon>
        <taxon>Planctomycetota</taxon>
        <taxon>Planctomycetia</taxon>
        <taxon>Pirellulales</taxon>
        <taxon>Pirellulaceae</taxon>
        <taxon>Bremerella</taxon>
    </lineage>
</organism>
<keyword evidence="3" id="KW-0489">Methyltransferase</keyword>
<reference evidence="3 4" key="1">
    <citation type="submission" date="2018-07" db="EMBL/GenBank/DDBJ databases">
        <title>Comparative genomes isolates from brazilian mangrove.</title>
        <authorList>
            <person name="De Araujo J.E."/>
            <person name="Taketani R.G."/>
            <person name="Silva M.C.P."/>
            <person name="Lourenco M.V."/>
            <person name="Oliveira V.M."/>
            <person name="Andreote F.D."/>
        </authorList>
    </citation>
    <scope>NUCLEOTIDE SEQUENCE [LARGE SCALE GENOMIC DNA]</scope>
    <source>
        <strain evidence="3 4">HEX PRIS-MGV</strain>
    </source>
</reference>
<dbReference type="InterPro" id="IPR029063">
    <property type="entry name" value="SAM-dependent_MTases_sf"/>
</dbReference>
<dbReference type="Proteomes" id="UP000253562">
    <property type="component" value="Unassembled WGS sequence"/>
</dbReference>
<comment type="caution">
    <text evidence="3">The sequence shown here is derived from an EMBL/GenBank/DDBJ whole genome shotgun (WGS) entry which is preliminary data.</text>
</comment>
<evidence type="ECO:0000313" key="4">
    <source>
        <dbReference type="Proteomes" id="UP000253562"/>
    </source>
</evidence>
<evidence type="ECO:0000313" key="3">
    <source>
        <dbReference type="EMBL" id="RCS40386.1"/>
    </source>
</evidence>
<accession>A0A368KIJ4</accession>
<keyword evidence="1 3" id="KW-0808">Transferase</keyword>
<gene>
    <name evidence="3" type="ORF">DTL42_23680</name>
</gene>
<evidence type="ECO:0000259" key="2">
    <source>
        <dbReference type="Pfam" id="PF13649"/>
    </source>
</evidence>
<dbReference type="CDD" id="cd02440">
    <property type="entry name" value="AdoMet_MTases"/>
    <property type="match status" value="1"/>
</dbReference>
<dbReference type="EMBL" id="QPEX01000046">
    <property type="protein sequence ID" value="RCS40386.1"/>
    <property type="molecule type" value="Genomic_DNA"/>
</dbReference>
<dbReference type="SUPFAM" id="SSF53335">
    <property type="entry name" value="S-adenosyl-L-methionine-dependent methyltransferases"/>
    <property type="match status" value="1"/>
</dbReference>
<dbReference type="AlphaFoldDB" id="A0A368KIJ4"/>
<proteinExistence type="predicted"/>
<dbReference type="PANTHER" id="PTHR43861">
    <property type="entry name" value="TRANS-ACONITATE 2-METHYLTRANSFERASE-RELATED"/>
    <property type="match status" value="1"/>
</dbReference>
<protein>
    <submittedName>
        <fullName evidence="3">Class I SAM-dependent methyltransferase</fullName>
    </submittedName>
</protein>
<sequence>MRGDLPYSFEVCPLHSPREPLMIRASKTDQAWKQWGETDPYYGVITDDKFRSDNLDEQSRHDFFQTGQQSVAHVLQLCRQHIQPNFEPKSVLDYGCGVGRMALAFAQHTQHVIGIDVSEGMLTEAQLNKERLGVTNIELLKIEGTQLPTDKKFDLVHSYIVLQHINPQQGIEIFRQLIDRIAEGGIGAIQLAYSHEKFACDDGLAPRLPSLRTIWRSVWANSILRRKLGALLGSSKPPQMQMNPYQLNKIFFLLQSAGIQDLHVEFTNHGGHLGTFLIFRKPA</sequence>
<evidence type="ECO:0000256" key="1">
    <source>
        <dbReference type="ARBA" id="ARBA00022679"/>
    </source>
</evidence>